<proteinExistence type="predicted"/>
<organism evidence="2 3">
    <name type="scientific">Sesamum angolense</name>
    <dbReference type="NCBI Taxonomy" id="2727404"/>
    <lineage>
        <taxon>Eukaryota</taxon>
        <taxon>Viridiplantae</taxon>
        <taxon>Streptophyta</taxon>
        <taxon>Embryophyta</taxon>
        <taxon>Tracheophyta</taxon>
        <taxon>Spermatophyta</taxon>
        <taxon>Magnoliopsida</taxon>
        <taxon>eudicotyledons</taxon>
        <taxon>Gunneridae</taxon>
        <taxon>Pentapetalae</taxon>
        <taxon>asterids</taxon>
        <taxon>lamiids</taxon>
        <taxon>Lamiales</taxon>
        <taxon>Pedaliaceae</taxon>
        <taxon>Sesamum</taxon>
    </lineage>
</organism>
<protein>
    <recommendedName>
        <fullName evidence="4">GAG-pre-integrase domain-containing protein</fullName>
    </recommendedName>
</protein>
<feature type="compositionally biased region" description="Basic residues" evidence="1">
    <location>
        <begin position="9"/>
        <end position="23"/>
    </location>
</feature>
<name>A0AAE1XCS7_9LAMI</name>
<evidence type="ECO:0000313" key="3">
    <source>
        <dbReference type="Proteomes" id="UP001289374"/>
    </source>
</evidence>
<reference evidence="2" key="1">
    <citation type="submission" date="2020-06" db="EMBL/GenBank/DDBJ databases">
        <authorList>
            <person name="Li T."/>
            <person name="Hu X."/>
            <person name="Zhang T."/>
            <person name="Song X."/>
            <person name="Zhang H."/>
            <person name="Dai N."/>
            <person name="Sheng W."/>
            <person name="Hou X."/>
            <person name="Wei L."/>
        </authorList>
    </citation>
    <scope>NUCLEOTIDE SEQUENCE</scope>
    <source>
        <strain evidence="2">K16</strain>
        <tissue evidence="2">Leaf</tissue>
    </source>
</reference>
<evidence type="ECO:0000256" key="1">
    <source>
        <dbReference type="SAM" id="MobiDB-lite"/>
    </source>
</evidence>
<dbReference type="AlphaFoldDB" id="A0AAE1XCS7"/>
<comment type="caution">
    <text evidence="2">The sequence shown here is derived from an EMBL/GenBank/DDBJ whole genome shotgun (WGS) entry which is preliminary data.</text>
</comment>
<sequence>MLGVASTSKKARRWKKKENKAKRSNPYEQTYCQGPIVVKEKNKEVSKVIARSTRLSKSEVDLQLENSKRVTAEAEGLVHLVIWHVRLDHISQDTIRKLVELNSLELDDLDNLTFNTQVRGGFTYFITFITDHSQCGYVYLMKYKFEAKFKEFRPEVENQIGRKTKVLRLDSLSEF</sequence>
<evidence type="ECO:0000313" key="2">
    <source>
        <dbReference type="EMBL" id="KAK4409389.1"/>
    </source>
</evidence>
<dbReference type="Proteomes" id="UP001289374">
    <property type="component" value="Unassembled WGS sequence"/>
</dbReference>
<feature type="region of interest" description="Disordered" evidence="1">
    <location>
        <begin position="1"/>
        <end position="26"/>
    </location>
</feature>
<keyword evidence="3" id="KW-1185">Reference proteome</keyword>
<gene>
    <name evidence="2" type="ORF">Sango_0011900</name>
</gene>
<reference evidence="2" key="2">
    <citation type="journal article" date="2024" name="Plant">
        <title>Genomic evolution and insights into agronomic trait innovations of Sesamum species.</title>
        <authorList>
            <person name="Miao H."/>
            <person name="Wang L."/>
            <person name="Qu L."/>
            <person name="Liu H."/>
            <person name="Sun Y."/>
            <person name="Le M."/>
            <person name="Wang Q."/>
            <person name="Wei S."/>
            <person name="Zheng Y."/>
            <person name="Lin W."/>
            <person name="Duan Y."/>
            <person name="Cao H."/>
            <person name="Xiong S."/>
            <person name="Wang X."/>
            <person name="Wei L."/>
            <person name="Li C."/>
            <person name="Ma Q."/>
            <person name="Ju M."/>
            <person name="Zhao R."/>
            <person name="Li G."/>
            <person name="Mu C."/>
            <person name="Tian Q."/>
            <person name="Mei H."/>
            <person name="Zhang T."/>
            <person name="Gao T."/>
            <person name="Zhang H."/>
        </authorList>
    </citation>
    <scope>NUCLEOTIDE SEQUENCE</scope>
    <source>
        <strain evidence="2">K16</strain>
    </source>
</reference>
<dbReference type="EMBL" id="JACGWL010000001">
    <property type="protein sequence ID" value="KAK4409389.1"/>
    <property type="molecule type" value="Genomic_DNA"/>
</dbReference>
<accession>A0AAE1XCS7</accession>
<evidence type="ECO:0008006" key="4">
    <source>
        <dbReference type="Google" id="ProtNLM"/>
    </source>
</evidence>